<dbReference type="HOGENOM" id="CLU_032118_0_0_5"/>
<dbReference type="InterPro" id="IPR013783">
    <property type="entry name" value="Ig-like_fold"/>
</dbReference>
<dbReference type="Pfam" id="PF13746">
    <property type="entry name" value="Fer4_18"/>
    <property type="match status" value="1"/>
</dbReference>
<feature type="transmembrane region" description="Helical" evidence="8">
    <location>
        <begin position="227"/>
        <end position="247"/>
    </location>
</feature>
<dbReference type="PANTHER" id="PTHR30176">
    <property type="entry name" value="FERREDOXIN-TYPE PROTEIN NAPH"/>
    <property type="match status" value="1"/>
</dbReference>
<feature type="transmembrane region" description="Helical" evidence="8">
    <location>
        <begin position="67"/>
        <end position="85"/>
    </location>
</feature>
<evidence type="ECO:0000313" key="10">
    <source>
        <dbReference type="EMBL" id="ABS63147.1"/>
    </source>
</evidence>
<sequence length="513" mass="56884">MTDTATGLELLARQATGQAGPAASGAGNPHGDEGERYTAVNSEKNRPLYESRVKVYPKLVHGTFRKLKWLVMAVTLTIYYVTPWLRWDRGPGLPDQAVLLDFPARRFYFFFLEIWPQEFYYVTGLLILAALGLFLVTSVAGRVWCGYACPQTVWTDLFLHVERFFEGERAARIRLDKSPWTAAKLARKTGKHLSWILISLATGGAWVFYFADAPTLAGDLTTFDAPAIAYLFIGLFALTTYTLGGLAREQVCIYMCPWPRIQGAMFDEESLLVSYKEDRGEKRGPHKKGTSWEGRGDCIDCGQCVAACPMGIDIRDGMQLECIQCALCIDACDEIMDKVERPRGLIAYDTLRNQQRRSAGETPRLNIVRPRTILYTLILGLVAAIMLVALVNRSTLELSVLRDRNPLFVTLSDGSIRNGYEVKIVNKEHSERTFGISVEGVEGAVLTRPALTGDNGPLLVVGPDKLGTARFFVSLPGDRASKLNGEAEMNFIVTDLENGKTVARATTFRGPSK</sequence>
<dbReference type="OrthoDB" id="9811700at2"/>
<dbReference type="InterPro" id="IPR014116">
    <property type="entry name" value="Cyt_c_oxidase_cbb3_FixG"/>
</dbReference>
<dbReference type="InterPro" id="IPR051684">
    <property type="entry name" value="Electron_Trans/Redox"/>
</dbReference>
<feature type="transmembrane region" description="Helical" evidence="8">
    <location>
        <begin position="373"/>
        <end position="391"/>
    </location>
</feature>
<dbReference type="GO" id="GO:0051539">
    <property type="term" value="F:4 iron, 4 sulfur cluster binding"/>
    <property type="evidence" value="ECO:0007669"/>
    <property type="project" value="UniProtKB-KW"/>
</dbReference>
<keyword evidence="1" id="KW-0813">Transport</keyword>
<dbReference type="InterPro" id="IPR017900">
    <property type="entry name" value="4Fe4S_Fe_S_CS"/>
</dbReference>
<dbReference type="eggNOG" id="COG0348">
    <property type="taxonomic scope" value="Bacteria"/>
</dbReference>
<evidence type="ECO:0000313" key="11">
    <source>
        <dbReference type="Proteomes" id="UP000006377"/>
    </source>
</evidence>
<dbReference type="Gene3D" id="2.60.40.10">
    <property type="entry name" value="Immunoglobulins"/>
    <property type="match status" value="1"/>
</dbReference>
<reference evidence="10 11" key="1">
    <citation type="journal article" date="2011" name="Stand. Genomic Sci.">
        <title>Complete genome sequence of Parvibaculum lavamentivorans type strain (DS-1(T)).</title>
        <authorList>
            <person name="Schleheck D."/>
            <person name="Weiss M."/>
            <person name="Pitluck S."/>
            <person name="Bruce D."/>
            <person name="Land M.L."/>
            <person name="Han S."/>
            <person name="Saunders E."/>
            <person name="Tapia R."/>
            <person name="Detter C."/>
            <person name="Brettin T."/>
            <person name="Han J."/>
            <person name="Woyke T."/>
            <person name="Goodwin L."/>
            <person name="Pennacchio L."/>
            <person name="Nolan M."/>
            <person name="Cook A.M."/>
            <person name="Kjelleberg S."/>
            <person name="Thomas T."/>
        </authorList>
    </citation>
    <scope>NUCLEOTIDE SEQUENCE [LARGE SCALE GENOMIC DNA]</scope>
    <source>
        <strain evidence="11">DS-1 / DSM 13023 / NCIMB 13966</strain>
    </source>
</reference>
<feature type="transmembrane region" description="Helical" evidence="8">
    <location>
        <begin position="193"/>
        <end position="211"/>
    </location>
</feature>
<feature type="transmembrane region" description="Helical" evidence="8">
    <location>
        <begin position="119"/>
        <end position="140"/>
    </location>
</feature>
<accession>A7HTB4</accession>
<feature type="domain" description="4Fe-4S ferredoxin-type" evidence="9">
    <location>
        <begin position="288"/>
        <end position="317"/>
    </location>
</feature>
<evidence type="ECO:0000256" key="3">
    <source>
        <dbReference type="ARBA" id="ARBA00022723"/>
    </source>
</evidence>
<dbReference type="AlphaFoldDB" id="A7HTB4"/>
<gene>
    <name evidence="10" type="ordered locus">Plav_1528</name>
</gene>
<keyword evidence="4" id="KW-0249">Electron transport</keyword>
<keyword evidence="8" id="KW-1133">Transmembrane helix</keyword>
<keyword evidence="3" id="KW-0479">Metal-binding</keyword>
<feature type="region of interest" description="Disordered" evidence="7">
    <location>
        <begin position="15"/>
        <end position="35"/>
    </location>
</feature>
<dbReference type="PROSITE" id="PS51379">
    <property type="entry name" value="4FE4S_FER_2"/>
    <property type="match status" value="1"/>
</dbReference>
<name>A7HTB4_PARL1</name>
<dbReference type="InterPro" id="IPR032879">
    <property type="entry name" value="FixG_C"/>
</dbReference>
<evidence type="ECO:0000256" key="6">
    <source>
        <dbReference type="ARBA" id="ARBA00023014"/>
    </source>
</evidence>
<evidence type="ECO:0000256" key="5">
    <source>
        <dbReference type="ARBA" id="ARBA00023004"/>
    </source>
</evidence>
<proteinExistence type="predicted"/>
<dbReference type="RefSeq" id="WP_012110433.1">
    <property type="nucleotide sequence ID" value="NC_009719.1"/>
</dbReference>
<protein>
    <submittedName>
        <fullName evidence="10">Cytochrome c oxidase cbb3 type accessory protein FixG</fullName>
    </submittedName>
</protein>
<dbReference type="GO" id="GO:0046872">
    <property type="term" value="F:metal ion binding"/>
    <property type="evidence" value="ECO:0007669"/>
    <property type="project" value="UniProtKB-KW"/>
</dbReference>
<evidence type="ECO:0000256" key="1">
    <source>
        <dbReference type="ARBA" id="ARBA00022448"/>
    </source>
</evidence>
<dbReference type="PROSITE" id="PS00198">
    <property type="entry name" value="4FE4S_FER_1"/>
    <property type="match status" value="1"/>
</dbReference>
<dbReference type="Pfam" id="PF12801">
    <property type="entry name" value="Fer4_5"/>
    <property type="match status" value="1"/>
</dbReference>
<evidence type="ECO:0000256" key="7">
    <source>
        <dbReference type="SAM" id="MobiDB-lite"/>
    </source>
</evidence>
<keyword evidence="2" id="KW-0004">4Fe-4S</keyword>
<dbReference type="STRING" id="402881.Plav_1528"/>
<dbReference type="InterPro" id="IPR017896">
    <property type="entry name" value="4Fe4S_Fe-S-bd"/>
</dbReference>
<dbReference type="Pfam" id="PF11614">
    <property type="entry name" value="FixG_C"/>
    <property type="match status" value="1"/>
</dbReference>
<dbReference type="SUPFAM" id="SSF54862">
    <property type="entry name" value="4Fe-4S ferredoxins"/>
    <property type="match status" value="1"/>
</dbReference>
<dbReference type="GO" id="GO:0005886">
    <property type="term" value="C:plasma membrane"/>
    <property type="evidence" value="ECO:0007669"/>
    <property type="project" value="TreeGrafter"/>
</dbReference>
<keyword evidence="6" id="KW-0411">Iron-sulfur</keyword>
<keyword evidence="11" id="KW-1185">Reference proteome</keyword>
<evidence type="ECO:0000256" key="2">
    <source>
        <dbReference type="ARBA" id="ARBA00022485"/>
    </source>
</evidence>
<keyword evidence="8" id="KW-0812">Transmembrane</keyword>
<dbReference type="KEGG" id="pla:Plav_1528"/>
<evidence type="ECO:0000259" key="9">
    <source>
        <dbReference type="PROSITE" id="PS51379"/>
    </source>
</evidence>
<dbReference type="Proteomes" id="UP000006377">
    <property type="component" value="Chromosome"/>
</dbReference>
<keyword evidence="8" id="KW-0472">Membrane</keyword>
<dbReference type="NCBIfam" id="TIGR02745">
    <property type="entry name" value="ccoG_rdxA_fixG"/>
    <property type="match status" value="1"/>
</dbReference>
<keyword evidence="5" id="KW-0408">Iron</keyword>
<organism evidence="10 11">
    <name type="scientific">Parvibaculum lavamentivorans (strain DS-1 / DSM 13023 / NCIMB 13966)</name>
    <dbReference type="NCBI Taxonomy" id="402881"/>
    <lineage>
        <taxon>Bacteria</taxon>
        <taxon>Pseudomonadati</taxon>
        <taxon>Pseudomonadota</taxon>
        <taxon>Alphaproteobacteria</taxon>
        <taxon>Hyphomicrobiales</taxon>
        <taxon>Parvibaculaceae</taxon>
        <taxon>Parvibaculum</taxon>
    </lineage>
</organism>
<dbReference type="PANTHER" id="PTHR30176:SF3">
    <property type="entry name" value="FERREDOXIN-TYPE PROTEIN NAPH"/>
    <property type="match status" value="1"/>
</dbReference>
<evidence type="ECO:0000256" key="8">
    <source>
        <dbReference type="SAM" id="Phobius"/>
    </source>
</evidence>
<evidence type="ECO:0000256" key="4">
    <source>
        <dbReference type="ARBA" id="ARBA00022982"/>
    </source>
</evidence>
<dbReference type="EMBL" id="CP000774">
    <property type="protein sequence ID" value="ABS63147.1"/>
    <property type="molecule type" value="Genomic_DNA"/>
</dbReference>